<dbReference type="InterPro" id="IPR045390">
    <property type="entry name" value="ABC-3C_MC3"/>
</dbReference>
<sequence>MQGNHEELLAKNPILLARLFWHVARKFSETSGGKSPSLPVFLLSGGLLLHRETVEKVHRMNFDSRFVKMVVERPDLIVGLQGRVEMNSRFALMGVQLGVNVALLQRDGGLGFPTFRAIGGVDLPAELRSQEVSSAALIGAAKRLGAWFALEELDSVQRQLIVEF</sequence>
<evidence type="ECO:0000313" key="1">
    <source>
        <dbReference type="EMBL" id="MDC7682190.1"/>
    </source>
</evidence>
<reference evidence="1 2" key="1">
    <citation type="submission" date="2023-01" db="EMBL/GenBank/DDBJ databases">
        <title>Novel species of the genus Asticcacaulis isolated from rivers.</title>
        <authorList>
            <person name="Lu H."/>
        </authorList>
    </citation>
    <scope>NUCLEOTIDE SEQUENCE [LARGE SCALE GENOMIC DNA]</scope>
    <source>
        <strain evidence="1 2">BYS171W</strain>
    </source>
</reference>
<comment type="caution">
    <text evidence="1">The sequence shown here is derived from an EMBL/GenBank/DDBJ whole genome shotgun (WGS) entry which is preliminary data.</text>
</comment>
<organism evidence="1 2">
    <name type="scientific">Asticcacaulis aquaticus</name>
    <dbReference type="NCBI Taxonomy" id="2984212"/>
    <lineage>
        <taxon>Bacteria</taxon>
        <taxon>Pseudomonadati</taxon>
        <taxon>Pseudomonadota</taxon>
        <taxon>Alphaproteobacteria</taxon>
        <taxon>Caulobacterales</taxon>
        <taxon>Caulobacteraceae</taxon>
        <taxon>Asticcacaulis</taxon>
    </lineage>
</organism>
<accession>A0ABT5HQT7</accession>
<protein>
    <submittedName>
        <fullName evidence="1">DUF6521 family protein</fullName>
    </submittedName>
</protein>
<dbReference type="Pfam" id="PF20131">
    <property type="entry name" value="MC3"/>
    <property type="match status" value="1"/>
</dbReference>
<gene>
    <name evidence="1" type="ORF">PQU92_02815</name>
</gene>
<dbReference type="EMBL" id="JAQQKX010000001">
    <property type="protein sequence ID" value="MDC7682190.1"/>
    <property type="molecule type" value="Genomic_DNA"/>
</dbReference>
<evidence type="ECO:0000313" key="2">
    <source>
        <dbReference type="Proteomes" id="UP001214854"/>
    </source>
</evidence>
<name>A0ABT5HQT7_9CAUL</name>
<dbReference type="RefSeq" id="WP_272746693.1">
    <property type="nucleotide sequence ID" value="NZ_JAQQKX010000001.1"/>
</dbReference>
<keyword evidence="2" id="KW-1185">Reference proteome</keyword>
<proteinExistence type="predicted"/>
<dbReference type="Proteomes" id="UP001214854">
    <property type="component" value="Unassembled WGS sequence"/>
</dbReference>